<evidence type="ECO:0000256" key="1">
    <source>
        <dbReference type="SAM" id="Coils"/>
    </source>
</evidence>
<evidence type="ECO:0000313" key="4">
    <source>
        <dbReference type="EMBL" id="GBG89039.1"/>
    </source>
</evidence>
<feature type="region of interest" description="Disordered" evidence="2">
    <location>
        <begin position="514"/>
        <end position="584"/>
    </location>
</feature>
<feature type="coiled-coil region" evidence="1">
    <location>
        <begin position="63"/>
        <end position="121"/>
    </location>
</feature>
<keyword evidence="3" id="KW-0472">Membrane</keyword>
<organism evidence="4 5">
    <name type="scientific">Chara braunii</name>
    <name type="common">Braun's stonewort</name>
    <dbReference type="NCBI Taxonomy" id="69332"/>
    <lineage>
        <taxon>Eukaryota</taxon>
        <taxon>Viridiplantae</taxon>
        <taxon>Streptophyta</taxon>
        <taxon>Charophyceae</taxon>
        <taxon>Charales</taxon>
        <taxon>Characeae</taxon>
        <taxon>Chara</taxon>
    </lineage>
</organism>
<keyword evidence="3" id="KW-1133">Transmembrane helix</keyword>
<sequence>MDDYPMYGVLVGFSLWGTLWRLLFPLGFWNTFTCRVETRGGVSTTPYTPEQEEEAARTLAEQKARTKKEVVKQAKKLSLLQEQAVKKKKLEEELKRLKEEEEKLKAEEEKEEEEEKKVEKELPLIRRSIRERGETSGTKKEDSSLEKKVFEWVANVSLGEEEKPMLYVPREEQEAVVKELEAEEDPLKQQTIEEEKKLLWKLRLTRERKKRMEAASKAAKELEEVKQQRVQMEAQADLQGKMEAMARNIERLAQAQEEQYQFGRSQDMVVRSIQLGFREFAREMLMHVGSEVQTRLEGTMRFCTGAIEGAKLAAPREEEARPRREPVKVKFPDSYSGRKEENFDNWEANVSSYVHLQRISPDEHVLIAFHALRDEAASFARSLCHAAKCDNNMVAYSAITPLIGQLVLPCHAPVLRGHFFEKNTESTMTYDTLSREVVAYEVQSMSVSTFWHKDLDKGKKWKGHTISGQVKSKDHLILTLDEGGMEEVPYDKIEWGLEEDDGSLGQARTYATVAAGGRPQGRGRGQGQEGRASGGRGQGDQGVGGRGDRQAGGRGQGPSQNRSRYTRSPPGRGGWHPDLPQGRREDLDLEQIVWQRRIDQDQCIYYGDPGHIIKYCPKNREARFVAQAAKGNRR</sequence>
<proteinExistence type="predicted"/>
<reference evidence="4 5" key="1">
    <citation type="journal article" date="2018" name="Cell">
        <title>The Chara Genome: Secondary Complexity and Implications for Plant Terrestrialization.</title>
        <authorList>
            <person name="Nishiyama T."/>
            <person name="Sakayama H."/>
            <person name="Vries J.D."/>
            <person name="Buschmann H."/>
            <person name="Saint-Marcoux D."/>
            <person name="Ullrich K.K."/>
            <person name="Haas F.B."/>
            <person name="Vanderstraeten L."/>
            <person name="Becker D."/>
            <person name="Lang D."/>
            <person name="Vosolsobe S."/>
            <person name="Rombauts S."/>
            <person name="Wilhelmsson P.K.I."/>
            <person name="Janitza P."/>
            <person name="Kern R."/>
            <person name="Heyl A."/>
            <person name="Rumpler F."/>
            <person name="Villalobos L.I.A.C."/>
            <person name="Clay J.M."/>
            <person name="Skokan R."/>
            <person name="Toyoda A."/>
            <person name="Suzuki Y."/>
            <person name="Kagoshima H."/>
            <person name="Schijlen E."/>
            <person name="Tajeshwar N."/>
            <person name="Catarino B."/>
            <person name="Hetherington A.J."/>
            <person name="Saltykova A."/>
            <person name="Bonnot C."/>
            <person name="Breuninger H."/>
            <person name="Symeonidi A."/>
            <person name="Radhakrishnan G.V."/>
            <person name="Van Nieuwerburgh F."/>
            <person name="Deforce D."/>
            <person name="Chang C."/>
            <person name="Karol K.G."/>
            <person name="Hedrich R."/>
            <person name="Ulvskov P."/>
            <person name="Glockner G."/>
            <person name="Delwiche C.F."/>
            <person name="Petrasek J."/>
            <person name="Van de Peer Y."/>
            <person name="Friml J."/>
            <person name="Beilby M."/>
            <person name="Dolan L."/>
            <person name="Kohara Y."/>
            <person name="Sugano S."/>
            <person name="Fujiyama A."/>
            <person name="Delaux P.-M."/>
            <person name="Quint M."/>
            <person name="TheiBen G."/>
            <person name="Hagemann M."/>
            <person name="Harholt J."/>
            <person name="Dunand C."/>
            <person name="Zachgo S."/>
            <person name="Langdale J."/>
            <person name="Maumus F."/>
            <person name="Straeten D.V.D."/>
            <person name="Gould S.B."/>
            <person name="Rensing S.A."/>
        </authorList>
    </citation>
    <scope>NUCLEOTIDE SEQUENCE [LARGE SCALE GENOMIC DNA]</scope>
    <source>
        <strain evidence="4 5">S276</strain>
    </source>
</reference>
<dbReference type="Gramene" id="GBG89039">
    <property type="protein sequence ID" value="GBG89039"/>
    <property type="gene ID" value="CBR_g48647"/>
</dbReference>
<name>A0A388M3J1_CHABU</name>
<evidence type="ECO:0000313" key="5">
    <source>
        <dbReference type="Proteomes" id="UP000265515"/>
    </source>
</evidence>
<evidence type="ECO:0000256" key="2">
    <source>
        <dbReference type="SAM" id="MobiDB-lite"/>
    </source>
</evidence>
<comment type="caution">
    <text evidence="4">The sequence shown here is derived from an EMBL/GenBank/DDBJ whole genome shotgun (WGS) entry which is preliminary data.</text>
</comment>
<protein>
    <submittedName>
        <fullName evidence="4">Uncharacterized protein</fullName>
    </submittedName>
</protein>
<feature type="transmembrane region" description="Helical" evidence="3">
    <location>
        <begin position="7"/>
        <end position="29"/>
    </location>
</feature>
<accession>A0A388M3J1</accession>
<keyword evidence="3" id="KW-0812">Transmembrane</keyword>
<gene>
    <name evidence="4" type="ORF">CBR_g48647</name>
</gene>
<feature type="compositionally biased region" description="Gly residues" evidence="2">
    <location>
        <begin position="518"/>
        <end position="545"/>
    </location>
</feature>
<feature type="coiled-coil region" evidence="1">
    <location>
        <begin position="215"/>
        <end position="258"/>
    </location>
</feature>
<keyword evidence="5" id="KW-1185">Reference proteome</keyword>
<dbReference type="Proteomes" id="UP000265515">
    <property type="component" value="Unassembled WGS sequence"/>
</dbReference>
<dbReference type="EMBL" id="BFEA01000711">
    <property type="protein sequence ID" value="GBG89039.1"/>
    <property type="molecule type" value="Genomic_DNA"/>
</dbReference>
<evidence type="ECO:0000256" key="3">
    <source>
        <dbReference type="SAM" id="Phobius"/>
    </source>
</evidence>
<dbReference type="AlphaFoldDB" id="A0A388M3J1"/>
<keyword evidence="1" id="KW-0175">Coiled coil</keyword>